<dbReference type="Proteomes" id="UP000233535">
    <property type="component" value="Unassembled WGS sequence"/>
</dbReference>
<protein>
    <recommendedName>
        <fullName evidence="6">Short-chain dehydrogenase/reductase</fullName>
    </recommendedName>
</protein>
<sequence length="285" mass="31883">MMNKEIVLITGASSGIGKATALLLLQKGYIVYATAPELFGMTDLQEKGAKIMQLDITNSENCKRIVDYIYKESKSIDILVNNAGYGLYGAIEDVSIEDARQQFEVHLFGLIQLTQMVLPKMRDNRKGRIINISSILGRMTLPMGGWYHASKYALEGISDCLRQEVKPFGIKVILINPGAIESEWANLALSKANENSKNTAYSNMTNQLTHLISKSIKIQGKASKVAQKVWKACQSPKPKIRYVVPAHAKLLCIFQKLVSENSFNYFKEKLIMLVTSENKKKYPSL</sequence>
<dbReference type="InterPro" id="IPR002347">
    <property type="entry name" value="SDR_fam"/>
</dbReference>
<dbReference type="CDD" id="cd05374">
    <property type="entry name" value="17beta-HSD-like_SDR_c"/>
    <property type="match status" value="1"/>
</dbReference>
<name>A0A2N3HWR0_9BACT</name>
<comment type="caution">
    <text evidence="4">The sequence shown here is derived from an EMBL/GenBank/DDBJ whole genome shotgun (WGS) entry which is preliminary data.</text>
</comment>
<evidence type="ECO:0000256" key="3">
    <source>
        <dbReference type="RuleBase" id="RU000363"/>
    </source>
</evidence>
<evidence type="ECO:0000313" key="4">
    <source>
        <dbReference type="EMBL" id="PKQ62505.1"/>
    </source>
</evidence>
<dbReference type="PRINTS" id="PR00081">
    <property type="entry name" value="GDHRDH"/>
</dbReference>
<dbReference type="Pfam" id="PF00106">
    <property type="entry name" value="adh_short"/>
    <property type="match status" value="1"/>
</dbReference>
<comment type="similarity">
    <text evidence="1 3">Belongs to the short-chain dehydrogenases/reductases (SDR) family.</text>
</comment>
<dbReference type="PANTHER" id="PTHR43976:SF16">
    <property type="entry name" value="SHORT-CHAIN DEHYDROGENASE_REDUCTASE FAMILY PROTEIN"/>
    <property type="match status" value="1"/>
</dbReference>
<dbReference type="GO" id="GO:0016491">
    <property type="term" value="F:oxidoreductase activity"/>
    <property type="evidence" value="ECO:0007669"/>
    <property type="project" value="UniProtKB-KW"/>
</dbReference>
<dbReference type="InterPro" id="IPR036291">
    <property type="entry name" value="NAD(P)-bd_dom_sf"/>
</dbReference>
<keyword evidence="5" id="KW-1185">Reference proteome</keyword>
<dbReference type="NCBIfam" id="NF004826">
    <property type="entry name" value="PRK06182.1"/>
    <property type="match status" value="1"/>
</dbReference>
<keyword evidence="2" id="KW-0560">Oxidoreductase</keyword>
<dbReference type="SUPFAM" id="SSF51735">
    <property type="entry name" value="NAD(P)-binding Rossmann-fold domains"/>
    <property type="match status" value="1"/>
</dbReference>
<dbReference type="EMBL" id="MVDD01000008">
    <property type="protein sequence ID" value="PKQ62505.1"/>
    <property type="molecule type" value="Genomic_DNA"/>
</dbReference>
<organism evidence="4 5">
    <name type="scientific">Labilibaculum filiforme</name>
    <dbReference type="NCBI Taxonomy" id="1940526"/>
    <lineage>
        <taxon>Bacteria</taxon>
        <taxon>Pseudomonadati</taxon>
        <taxon>Bacteroidota</taxon>
        <taxon>Bacteroidia</taxon>
        <taxon>Marinilabiliales</taxon>
        <taxon>Marinifilaceae</taxon>
        <taxon>Labilibaculum</taxon>
    </lineage>
</organism>
<reference evidence="4 5" key="1">
    <citation type="journal article" date="2017" name="Front. Microbiol.">
        <title>Labilibaculum manganireducens gen. nov., sp. nov. and Labilibaculum filiforme sp. nov., Novel Bacteroidetes Isolated from Subsurface Sediments of the Baltic Sea.</title>
        <authorList>
            <person name="Vandieken V."/>
            <person name="Marshall I.P."/>
            <person name="Niemann H."/>
            <person name="Engelen B."/>
            <person name="Cypionka H."/>
        </authorList>
    </citation>
    <scope>NUCLEOTIDE SEQUENCE [LARGE SCALE GENOMIC DNA]</scope>
    <source>
        <strain evidence="4 5">59.16B</strain>
    </source>
</reference>
<evidence type="ECO:0000256" key="2">
    <source>
        <dbReference type="ARBA" id="ARBA00023002"/>
    </source>
</evidence>
<dbReference type="Gene3D" id="3.40.50.720">
    <property type="entry name" value="NAD(P)-binding Rossmann-like Domain"/>
    <property type="match status" value="1"/>
</dbReference>
<dbReference type="InterPro" id="IPR051911">
    <property type="entry name" value="SDR_oxidoreductase"/>
</dbReference>
<evidence type="ECO:0000256" key="1">
    <source>
        <dbReference type="ARBA" id="ARBA00006484"/>
    </source>
</evidence>
<accession>A0A2N3HWR0</accession>
<gene>
    <name evidence="4" type="ORF">BZG02_12330</name>
</gene>
<dbReference type="PANTHER" id="PTHR43976">
    <property type="entry name" value="SHORT CHAIN DEHYDROGENASE"/>
    <property type="match status" value="1"/>
</dbReference>
<evidence type="ECO:0000313" key="5">
    <source>
        <dbReference type="Proteomes" id="UP000233535"/>
    </source>
</evidence>
<dbReference type="AlphaFoldDB" id="A0A2N3HWR0"/>
<proteinExistence type="inferred from homology"/>
<dbReference type="PRINTS" id="PR00080">
    <property type="entry name" value="SDRFAMILY"/>
</dbReference>
<evidence type="ECO:0008006" key="6">
    <source>
        <dbReference type="Google" id="ProtNLM"/>
    </source>
</evidence>